<sequence>MKKILSSAILLLIFVKVGMAQATYQPYSYQFYQKFNEELYSTKTRLHTAIKPYIIDTSLQGKYDSLMNYGVDTTKHHGWVYRKLFNEHLFDVKTNDFTFFADFMPDLIIGKDFSDHKSLWTNTRAYQLGGTVGNNFYFYSSGSENQAVFPEYLNTYINQVGIIPGKAYDRSFGKKTKDWSDVSAIVSYTPVKYLNVTLGHDKTFIGDGYRSVLLSDYASNYPFLKLTANLGNVRYMAMWAYMTDPASPALSYENGYNRKWGIFHYLDWNVSKRLSLGFFDAIIAADRDSATAVHRGLDLAYVNPIIFLRPIEASNGSPDNALIGFNGKYKITDGITAYGQFMLDEFRAQDFFSGKGSVKNKYAWQLGFKGANLFDVQNLNYLAEYNGALPFTYTETQRIKNYSEENEPLAHPWGANFKELVALLNYSYRRFDFSGELDYGHYGLDINGLNYGKDIFKVYTNPAHLYGNYIGQGLTTNMTYIEGKVAYVLNPKYNLRIELGGIYRLENNAQFTDKASMITIGLRSSFKTLYTDIASYRTH</sequence>
<organism evidence="2 3">
    <name type="scientific">Mucilaginibacter panaciglaebae</name>
    <dbReference type="NCBI Taxonomy" id="502331"/>
    <lineage>
        <taxon>Bacteria</taxon>
        <taxon>Pseudomonadati</taxon>
        <taxon>Bacteroidota</taxon>
        <taxon>Sphingobacteriia</taxon>
        <taxon>Sphingobacteriales</taxon>
        <taxon>Sphingobacteriaceae</taxon>
        <taxon>Mucilaginibacter</taxon>
    </lineage>
</organism>
<evidence type="ECO:0000313" key="2">
    <source>
        <dbReference type="EMBL" id="GAA4098034.1"/>
    </source>
</evidence>
<accession>A0ABP7WVL7</accession>
<reference evidence="3" key="1">
    <citation type="journal article" date="2019" name="Int. J. Syst. Evol. Microbiol.">
        <title>The Global Catalogue of Microorganisms (GCM) 10K type strain sequencing project: providing services to taxonomists for standard genome sequencing and annotation.</title>
        <authorList>
            <consortium name="The Broad Institute Genomics Platform"/>
            <consortium name="The Broad Institute Genome Sequencing Center for Infectious Disease"/>
            <person name="Wu L."/>
            <person name="Ma J."/>
        </authorList>
    </citation>
    <scope>NUCLEOTIDE SEQUENCE [LARGE SCALE GENOMIC DNA]</scope>
    <source>
        <strain evidence="3">JCM 17085</strain>
    </source>
</reference>
<feature type="chain" id="PRO_5045791564" description="Gliding motility protein RemB" evidence="1">
    <location>
        <begin position="23"/>
        <end position="539"/>
    </location>
</feature>
<evidence type="ECO:0000256" key="1">
    <source>
        <dbReference type="SAM" id="SignalP"/>
    </source>
</evidence>
<feature type="signal peptide" evidence="1">
    <location>
        <begin position="1"/>
        <end position="22"/>
    </location>
</feature>
<protein>
    <recommendedName>
        <fullName evidence="4">Gliding motility protein RemB</fullName>
    </recommendedName>
</protein>
<dbReference type="RefSeq" id="WP_345104158.1">
    <property type="nucleotide sequence ID" value="NZ_BAABCV010000007.1"/>
</dbReference>
<name>A0ABP7WVL7_9SPHI</name>
<proteinExistence type="predicted"/>
<evidence type="ECO:0000313" key="3">
    <source>
        <dbReference type="Proteomes" id="UP001500841"/>
    </source>
</evidence>
<keyword evidence="1" id="KW-0732">Signal</keyword>
<gene>
    <name evidence="2" type="ORF">GCM10022392_22140</name>
</gene>
<keyword evidence="3" id="KW-1185">Reference proteome</keyword>
<comment type="caution">
    <text evidence="2">The sequence shown here is derived from an EMBL/GenBank/DDBJ whole genome shotgun (WGS) entry which is preliminary data.</text>
</comment>
<dbReference type="Proteomes" id="UP001500841">
    <property type="component" value="Unassembled WGS sequence"/>
</dbReference>
<evidence type="ECO:0008006" key="4">
    <source>
        <dbReference type="Google" id="ProtNLM"/>
    </source>
</evidence>
<dbReference type="EMBL" id="BAABCV010000007">
    <property type="protein sequence ID" value="GAA4098034.1"/>
    <property type="molecule type" value="Genomic_DNA"/>
</dbReference>